<dbReference type="PANTHER" id="PTHR30036">
    <property type="entry name" value="D-XYLOSE-BINDING PERIPLASMIC PROTEIN"/>
    <property type="match status" value="1"/>
</dbReference>
<dbReference type="GO" id="GO:0030246">
    <property type="term" value="F:carbohydrate binding"/>
    <property type="evidence" value="ECO:0007669"/>
    <property type="project" value="TreeGrafter"/>
</dbReference>
<comment type="caution">
    <text evidence="5">The sequence shown here is derived from an EMBL/GenBank/DDBJ whole genome shotgun (WGS) entry which is preliminary data.</text>
</comment>
<dbReference type="InterPro" id="IPR025997">
    <property type="entry name" value="SBP_2_dom"/>
</dbReference>
<dbReference type="AlphaFoldDB" id="A0A852TY44"/>
<name>A0A852TY44_9ACTN</name>
<evidence type="ECO:0000256" key="2">
    <source>
        <dbReference type="ARBA" id="ARBA00022729"/>
    </source>
</evidence>
<dbReference type="Pfam" id="PF13407">
    <property type="entry name" value="Peripla_BP_4"/>
    <property type="match status" value="1"/>
</dbReference>
<dbReference type="PANTHER" id="PTHR30036:SF1">
    <property type="entry name" value="D-XYLOSE-BINDING PERIPLASMIC PROTEIN"/>
    <property type="match status" value="1"/>
</dbReference>
<feature type="signal peptide" evidence="3">
    <location>
        <begin position="1"/>
        <end position="31"/>
    </location>
</feature>
<feature type="chain" id="PRO_5032961007" evidence="3">
    <location>
        <begin position="32"/>
        <end position="387"/>
    </location>
</feature>
<keyword evidence="2 3" id="KW-0732">Signal</keyword>
<dbReference type="InterPro" id="IPR050555">
    <property type="entry name" value="Bact_Solute-Bind_Prot2"/>
</dbReference>
<dbReference type="GO" id="GO:0030288">
    <property type="term" value="C:outer membrane-bounded periplasmic space"/>
    <property type="evidence" value="ECO:0007669"/>
    <property type="project" value="TreeGrafter"/>
</dbReference>
<reference evidence="5 6" key="1">
    <citation type="submission" date="2020-07" db="EMBL/GenBank/DDBJ databases">
        <title>Sequencing the genomes of 1000 actinobacteria strains.</title>
        <authorList>
            <person name="Klenk H.-P."/>
        </authorList>
    </citation>
    <scope>NUCLEOTIDE SEQUENCE [LARGE SCALE GENOMIC DNA]</scope>
    <source>
        <strain evidence="5 6">CXB654</strain>
    </source>
</reference>
<evidence type="ECO:0000313" key="6">
    <source>
        <dbReference type="Proteomes" id="UP000589036"/>
    </source>
</evidence>
<sequence>MKSSNTPHAFLYRAAIGAAALAMLAATGCGATTTGGEAAEGGDASVEEGFDIGLLLPESKTARYEKFDRPYFEEAVAELCEKCEVSYQNADQDTSKQQSQAEAMLTEGIDVMVLDAVDAEAAASVVQQAKSQGVPVVAYDRLAQGGVDYYVSFDNQTVGRTQGTALIEALEAEGTAGEGEIVMINGSPTDPNAADFKAGAHEVLDGQVEIGAEYDTADWSPDKAQQQMEQAITSIGADDITGVYSANDGMAAGIIAALKSAGVEDLPPVTGQDAELAGIQRIISGDQYMTVYKAIRPEAEVAAAMAVAAATGEEYEGGGEHMLTEVEDADGNTVPAVLLEPVAVTEDNVEDTVISDGFYSIEEICTDAYADTELCEQADGGDEDEDK</sequence>
<protein>
    <submittedName>
        <fullName evidence="5">D-xylose transport system substrate-binding protein</fullName>
    </submittedName>
</protein>
<accession>A0A852TY44</accession>
<dbReference type="InterPro" id="IPR028082">
    <property type="entry name" value="Peripla_BP_I"/>
</dbReference>
<keyword evidence="6" id="KW-1185">Reference proteome</keyword>
<gene>
    <name evidence="5" type="ORF">HDA32_001890</name>
</gene>
<dbReference type="EMBL" id="JACCCC010000001">
    <property type="protein sequence ID" value="NYE46770.1"/>
    <property type="molecule type" value="Genomic_DNA"/>
</dbReference>
<comment type="subcellular location">
    <subcellularLocation>
        <location evidence="1">Cell envelope</location>
    </subcellularLocation>
</comment>
<evidence type="ECO:0000256" key="1">
    <source>
        <dbReference type="ARBA" id="ARBA00004196"/>
    </source>
</evidence>
<dbReference type="Proteomes" id="UP000589036">
    <property type="component" value="Unassembled WGS sequence"/>
</dbReference>
<proteinExistence type="predicted"/>
<evidence type="ECO:0000259" key="4">
    <source>
        <dbReference type="Pfam" id="PF13407"/>
    </source>
</evidence>
<dbReference type="PROSITE" id="PS51257">
    <property type="entry name" value="PROKAR_LIPOPROTEIN"/>
    <property type="match status" value="1"/>
</dbReference>
<evidence type="ECO:0000256" key="3">
    <source>
        <dbReference type="SAM" id="SignalP"/>
    </source>
</evidence>
<dbReference type="Gene3D" id="3.40.50.2300">
    <property type="match status" value="2"/>
</dbReference>
<evidence type="ECO:0000313" key="5">
    <source>
        <dbReference type="EMBL" id="NYE46770.1"/>
    </source>
</evidence>
<feature type="domain" description="Periplasmic binding protein" evidence="4">
    <location>
        <begin position="52"/>
        <end position="314"/>
    </location>
</feature>
<dbReference type="SUPFAM" id="SSF53822">
    <property type="entry name" value="Periplasmic binding protein-like I"/>
    <property type="match status" value="1"/>
</dbReference>
<organism evidence="5 6">
    <name type="scientific">Spinactinospora alkalitolerans</name>
    <dbReference type="NCBI Taxonomy" id="687207"/>
    <lineage>
        <taxon>Bacteria</taxon>
        <taxon>Bacillati</taxon>
        <taxon>Actinomycetota</taxon>
        <taxon>Actinomycetes</taxon>
        <taxon>Streptosporangiales</taxon>
        <taxon>Nocardiopsidaceae</taxon>
        <taxon>Spinactinospora</taxon>
    </lineage>
</organism>
<dbReference type="CDD" id="cd19995">
    <property type="entry name" value="PBP1_ABC_xylose_binding-like"/>
    <property type="match status" value="1"/>
</dbReference>